<feature type="compositionally biased region" description="Basic and acidic residues" evidence="1">
    <location>
        <begin position="59"/>
        <end position="68"/>
    </location>
</feature>
<name>A0A6J4VXD0_9BACT</name>
<feature type="non-terminal residue" evidence="2">
    <location>
        <position position="68"/>
    </location>
</feature>
<accession>A0A6J4VXD0</accession>
<protein>
    <submittedName>
        <fullName evidence="2">Uncharacterized protein</fullName>
    </submittedName>
</protein>
<feature type="region of interest" description="Disordered" evidence="1">
    <location>
        <begin position="1"/>
        <end position="68"/>
    </location>
</feature>
<evidence type="ECO:0000313" key="2">
    <source>
        <dbReference type="EMBL" id="CAA9588927.1"/>
    </source>
</evidence>
<dbReference type="AlphaFoldDB" id="A0A6J4VXD0"/>
<dbReference type="EMBL" id="CADCWN010000362">
    <property type="protein sequence ID" value="CAA9588927.1"/>
    <property type="molecule type" value="Genomic_DNA"/>
</dbReference>
<gene>
    <name evidence="2" type="ORF">AVDCRST_MAG18-4494</name>
</gene>
<organism evidence="2">
    <name type="scientific">uncultured Thermomicrobiales bacterium</name>
    <dbReference type="NCBI Taxonomy" id="1645740"/>
    <lineage>
        <taxon>Bacteria</taxon>
        <taxon>Pseudomonadati</taxon>
        <taxon>Thermomicrobiota</taxon>
        <taxon>Thermomicrobia</taxon>
        <taxon>Thermomicrobiales</taxon>
        <taxon>environmental samples</taxon>
    </lineage>
</organism>
<proteinExistence type="predicted"/>
<evidence type="ECO:0000256" key="1">
    <source>
        <dbReference type="SAM" id="MobiDB-lite"/>
    </source>
</evidence>
<reference evidence="2" key="1">
    <citation type="submission" date="2020-02" db="EMBL/GenBank/DDBJ databases">
        <authorList>
            <person name="Meier V. D."/>
        </authorList>
    </citation>
    <scope>NUCLEOTIDE SEQUENCE</scope>
    <source>
        <strain evidence="2">AVDCRST_MAG18</strain>
    </source>
</reference>
<sequence length="68" mass="7850">GRHQLRLHHRPRGRDARRGRGTPRRHRPRPRAGGRAALGLRTRRGSDARVHPRRCRTARAADRRPGTL</sequence>
<feature type="compositionally biased region" description="Basic residues" evidence="1">
    <location>
        <begin position="1"/>
        <end position="12"/>
    </location>
</feature>
<feature type="compositionally biased region" description="Basic residues" evidence="1">
    <location>
        <begin position="19"/>
        <end position="32"/>
    </location>
</feature>
<feature type="non-terminal residue" evidence="2">
    <location>
        <position position="1"/>
    </location>
</feature>